<dbReference type="Pfam" id="PF25097">
    <property type="entry name" value="ARM_Cnot1"/>
    <property type="match status" value="1"/>
</dbReference>
<dbReference type="GO" id="GO:0060090">
    <property type="term" value="F:molecular adaptor activity"/>
    <property type="evidence" value="ECO:0007669"/>
    <property type="project" value="TreeGrafter"/>
</dbReference>
<feature type="chain" id="PRO_5014963440" evidence="1">
    <location>
        <begin position="23"/>
        <end position="605"/>
    </location>
</feature>
<gene>
    <name evidence="4" type="ORF">PCASD_17611</name>
</gene>
<reference evidence="4 5" key="1">
    <citation type="submission" date="2017-11" db="EMBL/GenBank/DDBJ databases">
        <title>De novo assembly and phasing of dikaryotic genomes from two isolates of Puccinia coronata f. sp. avenae, the causal agent of oat crown rust.</title>
        <authorList>
            <person name="Miller M.E."/>
            <person name="Zhang Y."/>
            <person name="Omidvar V."/>
            <person name="Sperschneider J."/>
            <person name="Schwessinger B."/>
            <person name="Raley C."/>
            <person name="Palmer J.M."/>
            <person name="Garnica D."/>
            <person name="Upadhyaya N."/>
            <person name="Rathjen J."/>
            <person name="Taylor J.M."/>
            <person name="Park R.F."/>
            <person name="Dodds P.N."/>
            <person name="Hirsch C.D."/>
            <person name="Kianian S.F."/>
            <person name="Figueroa M."/>
        </authorList>
    </citation>
    <scope>NUCLEOTIDE SEQUENCE [LARGE SCALE GENOMIC DNA]</scope>
    <source>
        <strain evidence="4">12SD80</strain>
    </source>
</reference>
<dbReference type="Proteomes" id="UP000235392">
    <property type="component" value="Unassembled WGS sequence"/>
</dbReference>
<dbReference type="InterPro" id="IPR040398">
    <property type="entry name" value="Not1"/>
</dbReference>
<feature type="domain" description="CCR4-NOT transcription complex subunit 1-like NOT1 connector" evidence="3">
    <location>
        <begin position="367"/>
        <end position="541"/>
    </location>
</feature>
<protein>
    <submittedName>
        <fullName evidence="4">Uncharacterized protein</fullName>
    </submittedName>
</protein>
<evidence type="ECO:0000256" key="1">
    <source>
        <dbReference type="SAM" id="SignalP"/>
    </source>
</evidence>
<proteinExistence type="predicted"/>
<name>A0A2N5TV48_9BASI</name>
<keyword evidence="1" id="KW-0732">Signal</keyword>
<sequence length="605" mass="66700">MLSSRYLLSGVALPHFLTRSLAAAQQQQQQAEQHNSHLSIENVIGRATGTLNANSVPSAGTSITATQSLDNAGPNNLPGAPHSLLLNGQAGYASSLQVVFTSIERAIWDIIGPVVERSVTIANISTREMILKDFAMEGKEDQMRTSAHMMVKNLAGSLALVTTKEPLRNQILVNIRSLSIQNGFPEHNVSDEEIQQVTADNLDVACQVIEKVATDKAILEIDISLASAYEARRRHREHTNSAFWDTSAMAASHYSGMLPNPLKLKLGGLEPEQLRIYEEFLNQQQQQHQQHQQLQLQQQQQQHLQPQVPGLDAIRSPALAKNTPNLTVGSSENANHSINSVSEALAQINSLAGGIERLVLTMTVESLAEIDENHEIRGLINEILQMLRQANPTLKDQLTLTFAQKSVAMLYQSETKLGRDLFVSLLEEICEMTPKVAHEVSQWLIYAEDEVGGSKICIFLGCPRDSLRRSICLDAQSAKLILWDYKPSLMNYVAEFIKAFVMGAESSLIPIGLLKHSIQALQRAIQIGRATPQVTTIMQSIHDKLPALGSAEDFGAATIKSINDEAGLREQLSFCFAEWVRMYSSSYLVEKPFIEFISAPQAQKG</sequence>
<evidence type="ECO:0000259" key="2">
    <source>
        <dbReference type="Pfam" id="PF12842"/>
    </source>
</evidence>
<dbReference type="EMBL" id="PGCI01000334">
    <property type="protein sequence ID" value="PLW29362.1"/>
    <property type="molecule type" value="Genomic_DNA"/>
</dbReference>
<dbReference type="GO" id="GO:0017148">
    <property type="term" value="P:negative regulation of translation"/>
    <property type="evidence" value="ECO:0007669"/>
    <property type="project" value="InterPro"/>
</dbReference>
<evidence type="ECO:0000313" key="4">
    <source>
        <dbReference type="EMBL" id="PLW29362.1"/>
    </source>
</evidence>
<accession>A0A2N5TV48</accession>
<dbReference type="GO" id="GO:0030015">
    <property type="term" value="C:CCR4-NOT core complex"/>
    <property type="evidence" value="ECO:0007669"/>
    <property type="project" value="InterPro"/>
</dbReference>
<feature type="domain" description="CCR4-NOT transcription complex subunit 1" evidence="2">
    <location>
        <begin position="97"/>
        <end position="236"/>
    </location>
</feature>
<dbReference type="InterPro" id="IPR024557">
    <property type="entry name" value="CNOT1_dom_4"/>
</dbReference>
<dbReference type="PANTHER" id="PTHR13162:SF8">
    <property type="entry name" value="CCR4-NOT TRANSCRIPTION COMPLEX SUBUNIT 1"/>
    <property type="match status" value="1"/>
</dbReference>
<dbReference type="InterPro" id="IPR055454">
    <property type="entry name" value="CNOT1-like_NOT1_connector"/>
</dbReference>
<organism evidence="4 5">
    <name type="scientific">Puccinia coronata f. sp. avenae</name>
    <dbReference type="NCBI Taxonomy" id="200324"/>
    <lineage>
        <taxon>Eukaryota</taxon>
        <taxon>Fungi</taxon>
        <taxon>Dikarya</taxon>
        <taxon>Basidiomycota</taxon>
        <taxon>Pucciniomycotina</taxon>
        <taxon>Pucciniomycetes</taxon>
        <taxon>Pucciniales</taxon>
        <taxon>Pucciniaceae</taxon>
        <taxon>Puccinia</taxon>
    </lineage>
</organism>
<dbReference type="Pfam" id="PF12842">
    <property type="entry name" value="DUF3819"/>
    <property type="match status" value="1"/>
</dbReference>
<evidence type="ECO:0000313" key="5">
    <source>
        <dbReference type="Proteomes" id="UP000235392"/>
    </source>
</evidence>
<dbReference type="AlphaFoldDB" id="A0A2N5TV48"/>
<comment type="caution">
    <text evidence="4">The sequence shown here is derived from an EMBL/GenBank/DDBJ whole genome shotgun (WGS) entry which is preliminary data.</text>
</comment>
<dbReference type="PANTHER" id="PTHR13162">
    <property type="entry name" value="CCR4-NOT TRANSCRIPTION COMPLEX"/>
    <property type="match status" value="1"/>
</dbReference>
<feature type="signal peptide" evidence="1">
    <location>
        <begin position="1"/>
        <end position="22"/>
    </location>
</feature>
<dbReference type="CDD" id="cd20710">
    <property type="entry name" value="NOT1_connector"/>
    <property type="match status" value="1"/>
</dbReference>
<evidence type="ECO:0000259" key="3">
    <source>
        <dbReference type="Pfam" id="PF25097"/>
    </source>
</evidence>
<dbReference type="GO" id="GO:0000288">
    <property type="term" value="P:nuclear-transcribed mRNA catabolic process, deadenylation-dependent decay"/>
    <property type="evidence" value="ECO:0007669"/>
    <property type="project" value="TreeGrafter"/>
</dbReference>
<dbReference type="GO" id="GO:0000932">
    <property type="term" value="C:P-body"/>
    <property type="evidence" value="ECO:0007669"/>
    <property type="project" value="TreeGrafter"/>
</dbReference>